<sequence length="112" mass="12383">MLAKANRLVTADDYRRLVRRGRRITTEHAVVYLARADSASAPRFGFIVAKTVGVAVKRNLVRRRLKALSFEVLDRLAPGTEIVIRALPGAAQASWANLRSEISEALGGETRR</sequence>
<evidence type="ECO:0000256" key="6">
    <source>
        <dbReference type="ARBA" id="ARBA00022884"/>
    </source>
</evidence>
<name>A0A5C8UN29_9MICO</name>
<dbReference type="Gene3D" id="3.30.230.10">
    <property type="match status" value="1"/>
</dbReference>
<keyword evidence="6 7" id="KW-0694">RNA-binding</keyword>
<dbReference type="InterPro" id="IPR020568">
    <property type="entry name" value="Ribosomal_Su5_D2-typ_SF"/>
</dbReference>
<dbReference type="GO" id="GO:0042781">
    <property type="term" value="F:3'-tRNA processing endoribonuclease activity"/>
    <property type="evidence" value="ECO:0007669"/>
    <property type="project" value="TreeGrafter"/>
</dbReference>
<comment type="subunit">
    <text evidence="7">Consists of a catalytic RNA component (M1 or rnpB) and a protein subunit.</text>
</comment>
<dbReference type="InterPro" id="IPR014721">
    <property type="entry name" value="Ribsml_uS5_D2-typ_fold_subgr"/>
</dbReference>
<dbReference type="GO" id="GO:0001682">
    <property type="term" value="P:tRNA 5'-leader removal"/>
    <property type="evidence" value="ECO:0007669"/>
    <property type="project" value="UniProtKB-UniRule"/>
</dbReference>
<evidence type="ECO:0000256" key="5">
    <source>
        <dbReference type="ARBA" id="ARBA00022801"/>
    </source>
</evidence>
<dbReference type="PROSITE" id="PS00648">
    <property type="entry name" value="RIBONUCLEASE_P"/>
    <property type="match status" value="1"/>
</dbReference>
<accession>A0A5C8UN29</accession>
<comment type="similarity">
    <text evidence="7">Belongs to the RnpA family.</text>
</comment>
<evidence type="ECO:0000313" key="10">
    <source>
        <dbReference type="Proteomes" id="UP000321379"/>
    </source>
</evidence>
<proteinExistence type="inferred from homology"/>
<keyword evidence="2 7" id="KW-0819">tRNA processing</keyword>
<evidence type="ECO:0000256" key="4">
    <source>
        <dbReference type="ARBA" id="ARBA00022759"/>
    </source>
</evidence>
<dbReference type="PANTHER" id="PTHR33992">
    <property type="entry name" value="RIBONUCLEASE P PROTEIN COMPONENT"/>
    <property type="match status" value="1"/>
</dbReference>
<keyword evidence="5 7" id="KW-0378">Hydrolase</keyword>
<protein>
    <recommendedName>
        <fullName evidence="7 8">Ribonuclease P protein component</fullName>
        <shortName evidence="7">RNase P protein</shortName>
        <shortName evidence="7">RNaseP protein</shortName>
        <ecNumber evidence="7 8">3.1.26.5</ecNumber>
    </recommendedName>
    <alternativeName>
        <fullName evidence="7">Protein C5</fullName>
    </alternativeName>
</protein>
<dbReference type="HAMAP" id="MF_00227">
    <property type="entry name" value="RNase_P"/>
    <property type="match status" value="1"/>
</dbReference>
<keyword evidence="3 7" id="KW-0540">Nuclease</keyword>
<organism evidence="9 10">
    <name type="scientific">Lacisediminihabitans profunda</name>
    <dbReference type="NCBI Taxonomy" id="2594790"/>
    <lineage>
        <taxon>Bacteria</taxon>
        <taxon>Bacillati</taxon>
        <taxon>Actinomycetota</taxon>
        <taxon>Actinomycetes</taxon>
        <taxon>Micrococcales</taxon>
        <taxon>Microbacteriaceae</taxon>
        <taxon>Lacisediminihabitans</taxon>
    </lineage>
</organism>
<dbReference type="Proteomes" id="UP000321379">
    <property type="component" value="Unassembled WGS sequence"/>
</dbReference>
<dbReference type="NCBIfam" id="TIGR00188">
    <property type="entry name" value="rnpA"/>
    <property type="match status" value="1"/>
</dbReference>
<evidence type="ECO:0000256" key="2">
    <source>
        <dbReference type="ARBA" id="ARBA00022694"/>
    </source>
</evidence>
<keyword evidence="10" id="KW-1185">Reference proteome</keyword>
<dbReference type="GO" id="GO:0000049">
    <property type="term" value="F:tRNA binding"/>
    <property type="evidence" value="ECO:0007669"/>
    <property type="project" value="UniProtKB-UniRule"/>
</dbReference>
<evidence type="ECO:0000256" key="8">
    <source>
        <dbReference type="NCBIfam" id="TIGR00188"/>
    </source>
</evidence>
<keyword evidence="4 7" id="KW-0255">Endonuclease</keyword>
<comment type="function">
    <text evidence="1 7">RNaseP catalyzes the removal of the 5'-leader sequence from pre-tRNA to produce the mature 5'-terminus. It can also cleave other RNA substrates such as 4.5S RNA. The protein component plays an auxiliary but essential role in vivo by binding to the 5'-leader sequence and broadening the substrate specificity of the ribozyme.</text>
</comment>
<dbReference type="EC" id="3.1.26.5" evidence="7 8"/>
<dbReference type="SUPFAM" id="SSF54211">
    <property type="entry name" value="Ribosomal protein S5 domain 2-like"/>
    <property type="match status" value="1"/>
</dbReference>
<dbReference type="GO" id="GO:0030677">
    <property type="term" value="C:ribonuclease P complex"/>
    <property type="evidence" value="ECO:0007669"/>
    <property type="project" value="TreeGrafter"/>
</dbReference>
<evidence type="ECO:0000313" key="9">
    <source>
        <dbReference type="EMBL" id="TXN29278.1"/>
    </source>
</evidence>
<evidence type="ECO:0000256" key="1">
    <source>
        <dbReference type="ARBA" id="ARBA00002663"/>
    </source>
</evidence>
<dbReference type="InterPro" id="IPR020539">
    <property type="entry name" value="RNase_P_CS"/>
</dbReference>
<reference evidence="9 10" key="1">
    <citation type="submission" date="2019-08" db="EMBL/GenBank/DDBJ databases">
        <title>Bacterial whole genome sequence for Glaciihabitans sp. CHu50b-6-2.</title>
        <authorList>
            <person name="Jin L."/>
        </authorList>
    </citation>
    <scope>NUCLEOTIDE SEQUENCE [LARGE SCALE GENOMIC DNA]</scope>
    <source>
        <strain evidence="9 10">CHu50b-6-2</strain>
    </source>
</reference>
<comment type="catalytic activity">
    <reaction evidence="7">
        <text>Endonucleolytic cleavage of RNA, removing 5'-extranucleotides from tRNA precursor.</text>
        <dbReference type="EC" id="3.1.26.5"/>
    </reaction>
</comment>
<dbReference type="PANTHER" id="PTHR33992:SF1">
    <property type="entry name" value="RIBONUCLEASE P PROTEIN COMPONENT"/>
    <property type="match status" value="1"/>
</dbReference>
<dbReference type="EMBL" id="VRMG01000009">
    <property type="protein sequence ID" value="TXN29278.1"/>
    <property type="molecule type" value="Genomic_DNA"/>
</dbReference>
<dbReference type="RefSeq" id="WP_147784297.1">
    <property type="nucleotide sequence ID" value="NZ_VRMG01000009.1"/>
</dbReference>
<evidence type="ECO:0000256" key="7">
    <source>
        <dbReference type="HAMAP-Rule" id="MF_00227"/>
    </source>
</evidence>
<dbReference type="GO" id="GO:0004526">
    <property type="term" value="F:ribonuclease P activity"/>
    <property type="evidence" value="ECO:0007669"/>
    <property type="project" value="UniProtKB-UniRule"/>
</dbReference>
<dbReference type="AlphaFoldDB" id="A0A5C8UN29"/>
<evidence type="ECO:0000256" key="3">
    <source>
        <dbReference type="ARBA" id="ARBA00022722"/>
    </source>
</evidence>
<dbReference type="Pfam" id="PF00825">
    <property type="entry name" value="Ribonuclease_P"/>
    <property type="match status" value="1"/>
</dbReference>
<gene>
    <name evidence="7 9" type="primary">rnpA</name>
    <name evidence="9" type="ORF">FVP33_13940</name>
</gene>
<comment type="caution">
    <text evidence="9">The sequence shown here is derived from an EMBL/GenBank/DDBJ whole genome shotgun (WGS) entry which is preliminary data.</text>
</comment>
<dbReference type="InterPro" id="IPR000100">
    <property type="entry name" value="RNase_P"/>
</dbReference>